<comment type="caution">
    <text evidence="2">The sequence shown here is derived from an EMBL/GenBank/DDBJ whole genome shotgun (WGS) entry which is preliminary data.</text>
</comment>
<organism evidence="2 3">
    <name type="scientific">Phoxinus phoxinus</name>
    <name type="common">Eurasian minnow</name>
    <dbReference type="NCBI Taxonomy" id="58324"/>
    <lineage>
        <taxon>Eukaryota</taxon>
        <taxon>Metazoa</taxon>
        <taxon>Chordata</taxon>
        <taxon>Craniata</taxon>
        <taxon>Vertebrata</taxon>
        <taxon>Euteleostomi</taxon>
        <taxon>Actinopterygii</taxon>
        <taxon>Neopterygii</taxon>
        <taxon>Teleostei</taxon>
        <taxon>Ostariophysi</taxon>
        <taxon>Cypriniformes</taxon>
        <taxon>Leuciscidae</taxon>
        <taxon>Phoxininae</taxon>
        <taxon>Phoxinus</taxon>
    </lineage>
</organism>
<feature type="domain" description="SEA" evidence="1">
    <location>
        <begin position="1"/>
        <end position="115"/>
    </location>
</feature>
<evidence type="ECO:0000259" key="1">
    <source>
        <dbReference type="PROSITE" id="PS50024"/>
    </source>
</evidence>
<keyword evidence="3" id="KW-1185">Reference proteome</keyword>
<dbReference type="SUPFAM" id="SSF82671">
    <property type="entry name" value="SEA domain"/>
    <property type="match status" value="1"/>
</dbReference>
<sequence length="260" mass="28454">MIILVVFTSDLENTASVAFKNLAKQVETECNKVYKQKYGPLFIRVIVIAFRSFSRTRATQNVQADVELVFDQTSNEPIPSNSEIVQTLKEAATNSNSGFNLTIDVTSIAVIKSLQIIPVTILTDGNFVASLSITSSTEFKNRATMIKTGLETFFFADYPGSFSVITVTNFSDAGVKTRSVPTIRNSMDLTFAANTALPNNNQIMNTIVKAAKNNSLPFQIFTYEIVINGILFSSAEVSSKISALTAVFLVAVSLLVPWFD</sequence>
<gene>
    <name evidence="2" type="ORF">R3I93_001287</name>
</gene>
<dbReference type="PROSITE" id="PS50024">
    <property type="entry name" value="SEA"/>
    <property type="match status" value="1"/>
</dbReference>
<evidence type="ECO:0000313" key="3">
    <source>
        <dbReference type="Proteomes" id="UP001364617"/>
    </source>
</evidence>
<dbReference type="EMBL" id="JAYKXH010000001">
    <property type="protein sequence ID" value="KAK7177247.1"/>
    <property type="molecule type" value="Genomic_DNA"/>
</dbReference>
<dbReference type="Gene3D" id="3.30.70.960">
    <property type="entry name" value="SEA domain"/>
    <property type="match status" value="1"/>
</dbReference>
<accession>A0AAN9HJ31</accession>
<name>A0AAN9HJ31_9TELE</name>
<proteinExistence type="predicted"/>
<dbReference type="InterPro" id="IPR000082">
    <property type="entry name" value="SEA_dom"/>
</dbReference>
<dbReference type="InterPro" id="IPR036364">
    <property type="entry name" value="SEA_dom_sf"/>
</dbReference>
<dbReference type="Proteomes" id="UP001364617">
    <property type="component" value="Unassembled WGS sequence"/>
</dbReference>
<dbReference type="AlphaFoldDB" id="A0AAN9HJ31"/>
<dbReference type="Pfam" id="PF01390">
    <property type="entry name" value="SEA"/>
    <property type="match status" value="1"/>
</dbReference>
<reference evidence="2 3" key="1">
    <citation type="submission" date="2024-02" db="EMBL/GenBank/DDBJ databases">
        <title>Chromosome-level genome assembly of the Eurasian Minnow (Phoxinus phoxinus).</title>
        <authorList>
            <person name="Oriowo T.O."/>
            <person name="Martin S."/>
            <person name="Stange M."/>
            <person name="Chrysostomakis Y."/>
            <person name="Brown T."/>
            <person name="Winkler S."/>
            <person name="Kukowka S."/>
            <person name="Myers E.W."/>
            <person name="Bohne A."/>
        </authorList>
    </citation>
    <scope>NUCLEOTIDE SEQUENCE [LARGE SCALE GENOMIC DNA]</scope>
    <source>
        <strain evidence="2">ZFMK-TIS-60720</strain>
        <tissue evidence="2">Whole Organism</tissue>
    </source>
</reference>
<protein>
    <recommendedName>
        <fullName evidence="1">SEA domain-containing protein</fullName>
    </recommendedName>
</protein>
<evidence type="ECO:0000313" key="2">
    <source>
        <dbReference type="EMBL" id="KAK7177247.1"/>
    </source>
</evidence>